<keyword evidence="11 16" id="KW-0401">Integrin</keyword>
<dbReference type="SUPFAM" id="SSF69179">
    <property type="entry name" value="Integrin domains"/>
    <property type="match status" value="1"/>
</dbReference>
<dbReference type="InterPro" id="IPR015812">
    <property type="entry name" value="Integrin_bsu"/>
</dbReference>
<feature type="disulfide bond" evidence="15">
    <location>
        <begin position="30"/>
        <end position="39"/>
    </location>
</feature>
<comment type="similarity">
    <text evidence="2 16">Belongs to the integrin beta chain family.</text>
</comment>
<evidence type="ECO:0000256" key="1">
    <source>
        <dbReference type="ARBA" id="ARBA00004251"/>
    </source>
</evidence>
<feature type="disulfide bond" evidence="15">
    <location>
        <begin position="561"/>
        <end position="570"/>
    </location>
</feature>
<evidence type="ECO:0000256" key="10">
    <source>
        <dbReference type="ARBA" id="ARBA00022989"/>
    </source>
</evidence>
<evidence type="ECO:0000256" key="7">
    <source>
        <dbReference type="ARBA" id="ARBA00022737"/>
    </source>
</evidence>
<feature type="disulfide bond" evidence="15">
    <location>
        <begin position="572"/>
        <end position="579"/>
    </location>
</feature>
<dbReference type="PROSITE" id="PS00243">
    <property type="entry name" value="I_EGF_1"/>
    <property type="match status" value="1"/>
</dbReference>
<dbReference type="Gene3D" id="3.40.50.410">
    <property type="entry name" value="von Willebrand factor, type A domain"/>
    <property type="match status" value="1"/>
</dbReference>
<keyword evidence="3" id="KW-1003">Cell membrane</keyword>
<proteinExistence type="inferred from homology"/>
<feature type="disulfide bond" evidence="15">
    <location>
        <begin position="192"/>
        <end position="199"/>
    </location>
</feature>
<dbReference type="GO" id="GO:0008305">
    <property type="term" value="C:integrin complex"/>
    <property type="evidence" value="ECO:0007669"/>
    <property type="project" value="TreeGrafter"/>
</dbReference>
<feature type="disulfide bond" evidence="15">
    <location>
        <begin position="42"/>
        <end position="58"/>
    </location>
</feature>
<evidence type="ECO:0000256" key="16">
    <source>
        <dbReference type="RuleBase" id="RU000633"/>
    </source>
</evidence>
<evidence type="ECO:0000256" key="15">
    <source>
        <dbReference type="PIRSR" id="PIRSR002512-1"/>
    </source>
</evidence>
<feature type="disulfide bond" evidence="15">
    <location>
        <begin position="594"/>
        <end position="599"/>
    </location>
</feature>
<keyword evidence="14" id="KW-0325">Glycoprotein</keyword>
<dbReference type="Pfam" id="PF00362">
    <property type="entry name" value="Integrin_beta"/>
    <property type="match status" value="1"/>
</dbReference>
<dbReference type="AlphaFoldDB" id="A0AA47MKB4"/>
<dbReference type="PANTHER" id="PTHR10082">
    <property type="entry name" value="INTEGRIN BETA SUBUNIT"/>
    <property type="match status" value="1"/>
</dbReference>
<feature type="domain" description="Integrin beta subunit VWA" evidence="18">
    <location>
        <begin position="29"/>
        <end position="452"/>
    </location>
</feature>
<dbReference type="FunFam" id="2.10.25.10:FF:000036">
    <property type="entry name" value="Integrin beta"/>
    <property type="match status" value="1"/>
</dbReference>
<dbReference type="InterPro" id="IPR033760">
    <property type="entry name" value="Integrin_beta_N"/>
</dbReference>
<feature type="disulfide bond" evidence="15">
    <location>
        <begin position="556"/>
        <end position="588"/>
    </location>
</feature>
<keyword evidence="9 16" id="KW-0130">Cell adhesion</keyword>
<evidence type="ECO:0000256" key="6">
    <source>
        <dbReference type="ARBA" id="ARBA00022729"/>
    </source>
</evidence>
<feature type="disulfide bond" evidence="15">
    <location>
        <begin position="516"/>
        <end position="522"/>
    </location>
</feature>
<dbReference type="Pfam" id="PF08725">
    <property type="entry name" value="Integrin_b_cyt"/>
    <property type="match status" value="1"/>
</dbReference>
<dbReference type="PANTHER" id="PTHR10082:SF36">
    <property type="entry name" value="INTEGRIN BETA-7"/>
    <property type="match status" value="1"/>
</dbReference>
<evidence type="ECO:0000256" key="17">
    <source>
        <dbReference type="SAM" id="Phobius"/>
    </source>
</evidence>
<dbReference type="PROSITE" id="PS52047">
    <property type="entry name" value="I_EGF_2"/>
    <property type="match status" value="1"/>
</dbReference>
<dbReference type="Gene3D" id="2.10.25.10">
    <property type="entry name" value="Laminin"/>
    <property type="match status" value="4"/>
</dbReference>
<dbReference type="GO" id="GO:0007160">
    <property type="term" value="P:cell-matrix adhesion"/>
    <property type="evidence" value="ECO:0007669"/>
    <property type="project" value="TreeGrafter"/>
</dbReference>
<name>A0AA47MKB4_MERPO</name>
<dbReference type="FunFam" id="3.40.50.410:FF:000002">
    <property type="entry name" value="Integrin beta"/>
    <property type="match status" value="1"/>
</dbReference>
<feature type="disulfide bond" evidence="15">
    <location>
        <begin position="519"/>
        <end position="548"/>
    </location>
</feature>
<feature type="disulfide bond" evidence="15">
    <location>
        <begin position="475"/>
        <end position="484"/>
    </location>
</feature>
<feature type="disulfide bond" evidence="15">
    <location>
        <begin position="247"/>
        <end position="287"/>
    </location>
</feature>
<evidence type="ECO:0000256" key="3">
    <source>
        <dbReference type="ARBA" id="ARBA00022475"/>
    </source>
</evidence>
<dbReference type="PIRSF" id="PIRSF002512">
    <property type="entry name" value="Integrin_B"/>
    <property type="match status" value="1"/>
</dbReference>
<dbReference type="PRINTS" id="PR01186">
    <property type="entry name" value="INTEGRINB"/>
</dbReference>
<keyword evidence="6" id="KW-0732">Signal</keyword>
<evidence type="ECO:0000256" key="4">
    <source>
        <dbReference type="ARBA" id="ARBA00022536"/>
    </source>
</evidence>
<gene>
    <name evidence="20" type="primary">Itgb7_2</name>
    <name evidence="20" type="ORF">N1851_020639</name>
</gene>
<dbReference type="InterPro" id="IPR036465">
    <property type="entry name" value="vWFA_dom_sf"/>
</dbReference>
<feature type="domain" description="Integrin beta subunit cytoplasmic" evidence="19">
    <location>
        <begin position="719"/>
        <end position="765"/>
    </location>
</feature>
<dbReference type="InterPro" id="IPR032695">
    <property type="entry name" value="Integrin_dom_sf"/>
</dbReference>
<keyword evidence="8" id="KW-0460">Magnesium</keyword>
<evidence type="ECO:0000256" key="11">
    <source>
        <dbReference type="ARBA" id="ARBA00023037"/>
    </source>
</evidence>
<feature type="disulfide bond" evidence="15">
    <location>
        <begin position="535"/>
        <end position="540"/>
    </location>
</feature>
<evidence type="ECO:0000259" key="19">
    <source>
        <dbReference type="SMART" id="SM01241"/>
    </source>
</evidence>
<keyword evidence="13 15" id="KW-1015">Disulfide bond</keyword>
<dbReference type="Pfam" id="PF17205">
    <property type="entry name" value="PSI_integrin"/>
    <property type="match status" value="1"/>
</dbReference>
<keyword evidence="12 17" id="KW-0472">Membrane</keyword>
<dbReference type="GO" id="GO:0033627">
    <property type="term" value="P:cell adhesion mediated by integrin"/>
    <property type="evidence" value="ECO:0007669"/>
    <property type="project" value="TreeGrafter"/>
</dbReference>
<dbReference type="GO" id="GO:0007229">
    <property type="term" value="P:integrin-mediated signaling pathway"/>
    <property type="evidence" value="ECO:0007669"/>
    <property type="project" value="UniProtKB-KW"/>
</dbReference>
<keyword evidence="7" id="KW-0677">Repeat</keyword>
<evidence type="ECO:0000256" key="8">
    <source>
        <dbReference type="ARBA" id="ARBA00022842"/>
    </source>
</evidence>
<dbReference type="InterPro" id="IPR057243">
    <property type="entry name" value="Integrin_I-EGF_CS"/>
</dbReference>
<evidence type="ECO:0000256" key="12">
    <source>
        <dbReference type="ARBA" id="ARBA00023136"/>
    </source>
</evidence>
<feature type="disulfide bond" evidence="15">
    <location>
        <begin position="524"/>
        <end position="533"/>
    </location>
</feature>
<dbReference type="EMBL" id="JAOPHQ010003755">
    <property type="protein sequence ID" value="KAK0141705.1"/>
    <property type="molecule type" value="Genomic_DNA"/>
</dbReference>
<feature type="disulfide bond" evidence="15">
    <location>
        <begin position="596"/>
        <end position="637"/>
    </location>
</feature>
<protein>
    <recommendedName>
        <fullName evidence="16">Integrin beta</fullName>
    </recommendedName>
</protein>
<dbReference type="GO" id="GO:0098609">
    <property type="term" value="P:cell-cell adhesion"/>
    <property type="evidence" value="ECO:0007669"/>
    <property type="project" value="TreeGrafter"/>
</dbReference>
<dbReference type="InterPro" id="IPR014836">
    <property type="entry name" value="Integrin_bsu_cyt_dom"/>
</dbReference>
<dbReference type="SUPFAM" id="SSF53300">
    <property type="entry name" value="vWA-like"/>
    <property type="match status" value="1"/>
</dbReference>
<feature type="disulfide bond" evidence="15">
    <location>
        <begin position="33"/>
        <end position="69"/>
    </location>
</feature>
<dbReference type="SMART" id="SM01241">
    <property type="entry name" value="Integrin_b_cyt"/>
    <property type="match status" value="1"/>
</dbReference>
<dbReference type="SUPFAM" id="SSF57196">
    <property type="entry name" value="EGF/Laminin"/>
    <property type="match status" value="1"/>
</dbReference>
<comment type="caution">
    <text evidence="20">The sequence shown here is derived from an EMBL/GenBank/DDBJ whole genome shotgun (WGS) entry which is preliminary data.</text>
</comment>
<reference evidence="20" key="1">
    <citation type="journal article" date="2023" name="Front. Mar. Sci.">
        <title>A new Merluccius polli reference genome to investigate the effects of global change in West African waters.</title>
        <authorList>
            <person name="Mateo J.L."/>
            <person name="Blanco-Fernandez C."/>
            <person name="Garcia-Vazquez E."/>
            <person name="Machado-Schiaffino G."/>
        </authorList>
    </citation>
    <scope>NUCLEOTIDE SEQUENCE</scope>
    <source>
        <strain evidence="20">C29</strain>
        <tissue evidence="20">Fin</tissue>
    </source>
</reference>
<accession>A0AA47MKB4</accession>
<evidence type="ECO:0000256" key="2">
    <source>
        <dbReference type="ARBA" id="ARBA00007449"/>
    </source>
</evidence>
<dbReference type="GO" id="GO:0009986">
    <property type="term" value="C:cell surface"/>
    <property type="evidence" value="ECO:0007669"/>
    <property type="project" value="TreeGrafter"/>
</dbReference>
<dbReference type="GO" id="GO:0005178">
    <property type="term" value="F:integrin binding"/>
    <property type="evidence" value="ECO:0007669"/>
    <property type="project" value="TreeGrafter"/>
</dbReference>
<evidence type="ECO:0000256" key="13">
    <source>
        <dbReference type="ARBA" id="ARBA00023157"/>
    </source>
</evidence>
<keyword evidence="4" id="KW-0245">EGF-like domain</keyword>
<keyword evidence="21" id="KW-1185">Reference proteome</keyword>
<evidence type="ECO:0000256" key="14">
    <source>
        <dbReference type="ARBA" id="ARBA00023180"/>
    </source>
</evidence>
<evidence type="ECO:0000259" key="18">
    <source>
        <dbReference type="SMART" id="SM00187"/>
    </source>
</evidence>
<feature type="disulfide bond" evidence="15">
    <location>
        <begin position="554"/>
        <end position="559"/>
    </location>
</feature>
<comment type="subcellular location">
    <subcellularLocation>
        <location evidence="1 16">Cell membrane</location>
        <topology evidence="1 16">Single-pass type I membrane protein</topology>
    </subcellularLocation>
</comment>
<keyword evidence="10 17" id="KW-1133">Transmembrane helix</keyword>
<feature type="disulfide bond" evidence="15">
    <location>
        <begin position="387"/>
        <end position="402"/>
    </location>
</feature>
<keyword evidence="5 16" id="KW-0812">Transmembrane</keyword>
<evidence type="ECO:0000313" key="21">
    <source>
        <dbReference type="Proteomes" id="UP001174136"/>
    </source>
</evidence>
<organism evidence="20 21">
    <name type="scientific">Merluccius polli</name>
    <name type="common">Benguela hake</name>
    <name type="synonym">Merluccius cadenati</name>
    <dbReference type="NCBI Taxonomy" id="89951"/>
    <lineage>
        <taxon>Eukaryota</taxon>
        <taxon>Metazoa</taxon>
        <taxon>Chordata</taxon>
        <taxon>Craniata</taxon>
        <taxon>Vertebrata</taxon>
        <taxon>Euteleostomi</taxon>
        <taxon>Actinopterygii</taxon>
        <taxon>Neopterygii</taxon>
        <taxon>Teleostei</taxon>
        <taxon>Neoteleostei</taxon>
        <taxon>Acanthomorphata</taxon>
        <taxon>Zeiogadaria</taxon>
        <taxon>Gadariae</taxon>
        <taxon>Gadiformes</taxon>
        <taxon>Gadoidei</taxon>
        <taxon>Merlucciidae</taxon>
        <taxon>Merluccius</taxon>
    </lineage>
</organism>
<feature type="disulfide bond" evidence="15">
    <location>
        <begin position="617"/>
        <end position="626"/>
    </location>
</feature>
<dbReference type="SUPFAM" id="SSF103575">
    <property type="entry name" value="Plexin repeat"/>
    <property type="match status" value="1"/>
</dbReference>
<evidence type="ECO:0000256" key="5">
    <source>
        <dbReference type="ARBA" id="ARBA00022692"/>
    </source>
</evidence>
<dbReference type="Gene3D" id="2.60.40.1510">
    <property type="entry name" value="ntegrin, alpha v. Chain A, domain 3"/>
    <property type="match status" value="1"/>
</dbReference>
<dbReference type="Gene3D" id="1.20.5.100">
    <property type="entry name" value="Cytochrome c1, transmembrane anchor, C-terminal"/>
    <property type="match status" value="1"/>
</dbReference>
<dbReference type="InterPro" id="IPR002369">
    <property type="entry name" value="Integrin_bsu_VWA"/>
</dbReference>
<dbReference type="GO" id="GO:0005925">
    <property type="term" value="C:focal adhesion"/>
    <property type="evidence" value="ECO:0007669"/>
    <property type="project" value="TreeGrafter"/>
</dbReference>
<feature type="disulfide bond" evidence="15">
    <location>
        <begin position="601"/>
        <end position="610"/>
    </location>
</feature>
<dbReference type="Proteomes" id="UP001174136">
    <property type="component" value="Unassembled WGS sequence"/>
</dbReference>
<feature type="transmembrane region" description="Helical" evidence="17">
    <location>
        <begin position="697"/>
        <end position="722"/>
    </location>
</feature>
<evidence type="ECO:0000313" key="20">
    <source>
        <dbReference type="EMBL" id="KAK0141705.1"/>
    </source>
</evidence>
<dbReference type="GO" id="GO:0050900">
    <property type="term" value="P:leukocyte migration"/>
    <property type="evidence" value="ECO:0007669"/>
    <property type="project" value="TreeGrafter"/>
</dbReference>
<evidence type="ECO:0000256" key="9">
    <source>
        <dbReference type="ARBA" id="ARBA00022889"/>
    </source>
</evidence>
<dbReference type="SMART" id="SM00187">
    <property type="entry name" value="INB"/>
    <property type="match status" value="1"/>
</dbReference>
<sequence>MSSVFSAAKFSADIYISVSGARTCVPKPSCRECIDSPGCAWCTKTDFVRAEEPRERRCAAEEELTIRHCDKLHQIHRNTDPDVLKNNELSNSTDNEVQLKPQNIHIPLIVGVPQTFKVSFKRAEGYPIDLYYLMDLSFSMGDDLDTIKTLSLDIVNTLHKFTSNMRIGFGSFVDKVVLPYVSQIPGKKNNPCPYRGFNCQPAFSYRNILSLTKDAADFKKEVSRQRISGNLDSPEAGFDAIMQAAVCEDVIGWKNVTKILVYTSDDTFHIAGDGRLAGIYEPHDGRCHLNGSGFYDGTKFDYPSIGHLARVLKANNIKLVFAVTENIAEAYKRLSQMIPQSVVGVLKSDSSNVVQLITNAYNSLSSTILLEHHDAPQGLAVSYQAHCVPSQGPVPWRSSGECKDIKLNQQVDFTVQLTISECLKEATEFHLSVQGISEKLRVSVATRSECDCDPEVPSSPYCSGNGTLRWGECRCDIGFKGRRCEKQCGNTTDVGLLKVACHQDNSPEHCNGRGTCAECGICVCQESFKGKFCECDDGNCEKRNQKLCSGNGKCSCGKCECFPSHKGEACDCSTSTAQCQKEEGSIICTGHGKCLCNKCQCDNGFAEDFCSTILNACSRYEKCMSCVSEQCSDQEHCASALTQNCLEHCGTAELQIQEVLTDAPCSTQTFMYDVKLSPDGIISLRYAHLPRSVDKTWVIIGSSVSGILFIGLAVIVISRLLLELQYRNEYRRFVAAEKETKWNLETNPMYQEATTTTLNPLFVED</sequence>